<keyword evidence="1" id="KW-0812">Transmembrane</keyword>
<dbReference type="AlphaFoldDB" id="A0ABD0SW12"/>
<evidence type="ECO:0000313" key="2">
    <source>
        <dbReference type="EMBL" id="KAL0829043.1"/>
    </source>
</evidence>
<dbReference type="EMBL" id="JBEDNZ010000015">
    <property type="protein sequence ID" value="KAL0829043.1"/>
    <property type="molecule type" value="Genomic_DNA"/>
</dbReference>
<dbReference type="PANTHER" id="PTHR36694:SF11">
    <property type="entry name" value="LP21121P-RELATED"/>
    <property type="match status" value="1"/>
</dbReference>
<feature type="transmembrane region" description="Helical" evidence="1">
    <location>
        <begin position="94"/>
        <end position="116"/>
    </location>
</feature>
<evidence type="ECO:0000313" key="3">
    <source>
        <dbReference type="Proteomes" id="UP001549921"/>
    </source>
</evidence>
<dbReference type="PANTHER" id="PTHR36694">
    <property type="entry name" value="PASIFLORA 1, ISOFORM A-RELATED"/>
    <property type="match status" value="1"/>
</dbReference>
<feature type="transmembrane region" description="Helical" evidence="1">
    <location>
        <begin position="21"/>
        <end position="43"/>
    </location>
</feature>
<gene>
    <name evidence="2" type="ORF">ABMA28_003911</name>
</gene>
<keyword evidence="1" id="KW-0472">Membrane</keyword>
<keyword evidence="1" id="KW-1133">Transmembrane helix</keyword>
<proteinExistence type="predicted"/>
<dbReference type="Proteomes" id="UP001549921">
    <property type="component" value="Unassembled WGS sequence"/>
</dbReference>
<protein>
    <recommendedName>
        <fullName evidence="4">Transmembrane protein</fullName>
    </recommendedName>
</protein>
<sequence>MYCEWPVLQRCCFCMPLRRGVLVVAYLNALYCGFLIGINSYLIHISNHVGLLVYHGTSVVLPAGLCIFIYIMELGFNVLLLYGAHMRIKKYVKIYYYFAISSTLATILLFILELTTIQSLYHLFVEEFLLGFTGLGVQVYLLILVWSLLNKFEEGGPNVYENQLHQIINGQAKVEANGVYNPSTTPHNGVIV</sequence>
<feature type="transmembrane region" description="Helical" evidence="1">
    <location>
        <begin position="128"/>
        <end position="149"/>
    </location>
</feature>
<comment type="caution">
    <text evidence="2">The sequence shown here is derived from an EMBL/GenBank/DDBJ whole genome shotgun (WGS) entry which is preliminary data.</text>
</comment>
<reference evidence="2 3" key="1">
    <citation type="submission" date="2024-06" db="EMBL/GenBank/DDBJ databases">
        <title>A chromosome-level genome assembly of beet webworm, Loxostege sticticalis.</title>
        <authorList>
            <person name="Zhang Y."/>
        </authorList>
    </citation>
    <scope>NUCLEOTIDE SEQUENCE [LARGE SCALE GENOMIC DNA]</scope>
    <source>
        <strain evidence="2">AQ028</strain>
        <tissue evidence="2">Male pupae</tissue>
    </source>
</reference>
<evidence type="ECO:0008006" key="4">
    <source>
        <dbReference type="Google" id="ProtNLM"/>
    </source>
</evidence>
<evidence type="ECO:0000256" key="1">
    <source>
        <dbReference type="SAM" id="Phobius"/>
    </source>
</evidence>
<name>A0ABD0SW12_LOXSC</name>
<accession>A0ABD0SW12</accession>
<feature type="transmembrane region" description="Helical" evidence="1">
    <location>
        <begin position="59"/>
        <end position="82"/>
    </location>
</feature>
<organism evidence="2 3">
    <name type="scientific">Loxostege sticticalis</name>
    <name type="common">Beet webworm moth</name>
    <dbReference type="NCBI Taxonomy" id="481309"/>
    <lineage>
        <taxon>Eukaryota</taxon>
        <taxon>Metazoa</taxon>
        <taxon>Ecdysozoa</taxon>
        <taxon>Arthropoda</taxon>
        <taxon>Hexapoda</taxon>
        <taxon>Insecta</taxon>
        <taxon>Pterygota</taxon>
        <taxon>Neoptera</taxon>
        <taxon>Endopterygota</taxon>
        <taxon>Lepidoptera</taxon>
        <taxon>Glossata</taxon>
        <taxon>Ditrysia</taxon>
        <taxon>Pyraloidea</taxon>
        <taxon>Crambidae</taxon>
        <taxon>Pyraustinae</taxon>
        <taxon>Loxostege</taxon>
    </lineage>
</organism>